<dbReference type="EMBL" id="JAUESC010000387">
    <property type="protein sequence ID" value="KAK0574424.1"/>
    <property type="molecule type" value="Genomic_DNA"/>
</dbReference>
<sequence>MLDGEEGQVPNKDVTGPNGGEKCALAEITNQGKELSKDLLLKGKKIGKKGGENNQIKLKVLKGVASSSKGIGDGKGVKHSHKQNQKTGNPPPNIEDLDSVSALCQAQHLPNDATNVSSSLADDKKCTNNPVIQCDNSFEVVASELVEAMALVSECSSLGHAIRDCSVTGDGEEAITEAQLRLNVWLRSESLPKRFNHRNDPSGRRNWGNQGGKSHISDGPGKWRSGTYWKKPIDGESEKQSVNRSRWKEGKLRYQVGELLNLEPNNRSIGKGTAINVSQVKSLAGDNSVDALLNADKAKRKLQMKGISINEGKDRDTLPIIVMNLMEVDTLAGQAKVLGPNLDQLITNQNIRPIVSVLESSKVASTSNQPNKISVGPKVKEVHSVIKWRRAARDKKGVMGDSNLGEILQLGKRGTVIREESFQSEVKKAKSSVLEGSEESNTGAVSVGVFISGDGNLQGSADCDIGNVFSQEENFARGVRPELVTSSKVSYLVEEAPSHLQSADRSLSVRRVQ</sequence>
<reference evidence="2" key="2">
    <citation type="submission" date="2023-06" db="EMBL/GenBank/DDBJ databases">
        <authorList>
            <person name="Swenson N.G."/>
            <person name="Wegrzyn J.L."/>
            <person name="Mcevoy S.L."/>
        </authorList>
    </citation>
    <scope>NUCLEOTIDE SEQUENCE</scope>
    <source>
        <strain evidence="2">NS2018</strain>
        <tissue evidence="2">Leaf</tissue>
    </source>
</reference>
<dbReference type="AlphaFoldDB" id="A0AA39RKA6"/>
<feature type="region of interest" description="Disordered" evidence="1">
    <location>
        <begin position="195"/>
        <end position="244"/>
    </location>
</feature>
<protein>
    <submittedName>
        <fullName evidence="2">Uncharacterized protein</fullName>
    </submittedName>
</protein>
<proteinExistence type="predicted"/>
<feature type="region of interest" description="Disordered" evidence="1">
    <location>
        <begin position="66"/>
        <end position="97"/>
    </location>
</feature>
<keyword evidence="3" id="KW-1185">Reference proteome</keyword>
<evidence type="ECO:0000313" key="2">
    <source>
        <dbReference type="EMBL" id="KAK0574424.1"/>
    </source>
</evidence>
<name>A0AA39RKA6_ACESA</name>
<feature type="region of interest" description="Disordered" evidence="1">
    <location>
        <begin position="1"/>
        <end position="22"/>
    </location>
</feature>
<gene>
    <name evidence="2" type="ORF">LWI29_023529</name>
</gene>
<evidence type="ECO:0000256" key="1">
    <source>
        <dbReference type="SAM" id="MobiDB-lite"/>
    </source>
</evidence>
<comment type="caution">
    <text evidence="2">The sequence shown here is derived from an EMBL/GenBank/DDBJ whole genome shotgun (WGS) entry which is preliminary data.</text>
</comment>
<dbReference type="Proteomes" id="UP001168877">
    <property type="component" value="Unassembled WGS sequence"/>
</dbReference>
<organism evidence="2 3">
    <name type="scientific">Acer saccharum</name>
    <name type="common">Sugar maple</name>
    <dbReference type="NCBI Taxonomy" id="4024"/>
    <lineage>
        <taxon>Eukaryota</taxon>
        <taxon>Viridiplantae</taxon>
        <taxon>Streptophyta</taxon>
        <taxon>Embryophyta</taxon>
        <taxon>Tracheophyta</taxon>
        <taxon>Spermatophyta</taxon>
        <taxon>Magnoliopsida</taxon>
        <taxon>eudicotyledons</taxon>
        <taxon>Gunneridae</taxon>
        <taxon>Pentapetalae</taxon>
        <taxon>rosids</taxon>
        <taxon>malvids</taxon>
        <taxon>Sapindales</taxon>
        <taxon>Sapindaceae</taxon>
        <taxon>Hippocastanoideae</taxon>
        <taxon>Acereae</taxon>
        <taxon>Acer</taxon>
    </lineage>
</organism>
<accession>A0AA39RKA6</accession>
<feature type="compositionally biased region" description="Basic and acidic residues" evidence="1">
    <location>
        <begin position="231"/>
        <end position="244"/>
    </location>
</feature>
<evidence type="ECO:0000313" key="3">
    <source>
        <dbReference type="Proteomes" id="UP001168877"/>
    </source>
</evidence>
<reference evidence="2" key="1">
    <citation type="journal article" date="2022" name="Plant J.">
        <title>Strategies of tolerance reflected in two North American maple genomes.</title>
        <authorList>
            <person name="McEvoy S.L."/>
            <person name="Sezen U.U."/>
            <person name="Trouern-Trend A."/>
            <person name="McMahon S.M."/>
            <person name="Schaberg P.G."/>
            <person name="Yang J."/>
            <person name="Wegrzyn J.L."/>
            <person name="Swenson N.G."/>
        </authorList>
    </citation>
    <scope>NUCLEOTIDE SEQUENCE</scope>
    <source>
        <strain evidence="2">NS2018</strain>
    </source>
</reference>